<dbReference type="EMBL" id="CADCVJ010000083">
    <property type="protein sequence ID" value="CAA9470341.1"/>
    <property type="molecule type" value="Genomic_DNA"/>
</dbReference>
<dbReference type="AlphaFoldDB" id="A0A6J4RMM4"/>
<keyword evidence="2" id="KW-0560">Oxidoreductase</keyword>
<feature type="compositionally biased region" description="Basic and acidic residues" evidence="1">
    <location>
        <begin position="76"/>
        <end position="108"/>
    </location>
</feature>
<organism evidence="2">
    <name type="scientific">uncultured Solirubrobacteraceae bacterium</name>
    <dbReference type="NCBI Taxonomy" id="1162706"/>
    <lineage>
        <taxon>Bacteria</taxon>
        <taxon>Bacillati</taxon>
        <taxon>Actinomycetota</taxon>
        <taxon>Thermoleophilia</taxon>
        <taxon>Solirubrobacterales</taxon>
        <taxon>Solirubrobacteraceae</taxon>
        <taxon>environmental samples</taxon>
    </lineage>
</organism>
<dbReference type="GO" id="GO:0004148">
    <property type="term" value="F:dihydrolipoyl dehydrogenase (NADH) activity"/>
    <property type="evidence" value="ECO:0007669"/>
    <property type="project" value="UniProtKB-EC"/>
</dbReference>
<feature type="compositionally biased region" description="Basic and acidic residues" evidence="1">
    <location>
        <begin position="337"/>
        <end position="347"/>
    </location>
</feature>
<feature type="compositionally biased region" description="Basic residues" evidence="1">
    <location>
        <begin position="59"/>
        <end position="73"/>
    </location>
</feature>
<feature type="compositionally biased region" description="Basic residues" evidence="1">
    <location>
        <begin position="152"/>
        <end position="177"/>
    </location>
</feature>
<dbReference type="EC" id="1.8.1.4" evidence="2"/>
<feature type="compositionally biased region" description="Low complexity" evidence="1">
    <location>
        <begin position="180"/>
        <end position="193"/>
    </location>
</feature>
<feature type="compositionally biased region" description="Basic and acidic residues" evidence="1">
    <location>
        <begin position="137"/>
        <end position="151"/>
    </location>
</feature>
<feature type="compositionally biased region" description="Basic residues" evidence="1">
    <location>
        <begin position="396"/>
        <end position="419"/>
    </location>
</feature>
<evidence type="ECO:0000313" key="2">
    <source>
        <dbReference type="EMBL" id="CAA9470341.1"/>
    </source>
</evidence>
<feature type="non-terminal residue" evidence="2">
    <location>
        <position position="1"/>
    </location>
</feature>
<proteinExistence type="predicted"/>
<reference evidence="2" key="1">
    <citation type="submission" date="2020-02" db="EMBL/GenBank/DDBJ databases">
        <authorList>
            <person name="Meier V. D."/>
        </authorList>
    </citation>
    <scope>NUCLEOTIDE SEQUENCE</scope>
    <source>
        <strain evidence="2">AVDCRST_MAG38</strain>
    </source>
</reference>
<feature type="region of interest" description="Disordered" evidence="1">
    <location>
        <begin position="17"/>
        <end position="455"/>
    </location>
</feature>
<gene>
    <name evidence="2" type="ORF">AVDCRST_MAG38-1216</name>
</gene>
<evidence type="ECO:0000256" key="1">
    <source>
        <dbReference type="SAM" id="MobiDB-lite"/>
    </source>
</evidence>
<feature type="compositionally biased region" description="Basic residues" evidence="1">
    <location>
        <begin position="348"/>
        <end position="379"/>
    </location>
</feature>
<feature type="compositionally biased region" description="Basic and acidic residues" evidence="1">
    <location>
        <begin position="215"/>
        <end position="232"/>
    </location>
</feature>
<feature type="compositionally biased region" description="Basic residues" evidence="1">
    <location>
        <begin position="445"/>
        <end position="455"/>
    </location>
</feature>
<feature type="compositionally biased region" description="Basic residues" evidence="1">
    <location>
        <begin position="109"/>
        <end position="124"/>
    </location>
</feature>
<protein>
    <submittedName>
        <fullName evidence="2">Dihydrolipoamide dehydrogenase</fullName>
        <ecNumber evidence="2">1.8.1.4</ecNumber>
    </submittedName>
</protein>
<feature type="compositionally biased region" description="Basic residues" evidence="1">
    <location>
        <begin position="233"/>
        <end position="305"/>
    </location>
</feature>
<sequence length="455" mass="53374">GRELLRLHRHRVRPRWLRRRHPRGPAGHEDRRRGEGRRRRSLPELRVHPRQGGPALGRHPQRGPRGRVVRHQGLRAGDRLRRDLRPAREGHQDADRRRGRAVQEEHDRPHRGRGVAGLRRRARGRPGDQGRQGHHRDRVDPQADPRHAVRRADHRHRGGLGVHRAARLARRRRRRRVGVGDRVGLRAARLGGPPLRGPGPRPALRGPRHLQARRARAEEAGDEGPHQDARRERPGHRHLRHLHGRGRAARGRLPRHRRRARPGRRGARARGRRRQARRPRPHRRRRRAAHLGRRRLRDRRPRQGPRARAQGLRRGDHRRRGRRGQGHPPAHPRRHPARDVLHAERRLVRPHRAAGQGRRLRRRRRQAAVRRGRRRHGLRRPPGPGQGRRREEVRRAAGRPHRRHPRDRAHPGARQHPRARGRDPRARAHRPRPPDAVGGRDGSRARCRRLAHPRL</sequence>
<name>A0A6J4RMM4_9ACTN</name>
<accession>A0A6J4RMM4</accession>
<feature type="non-terminal residue" evidence="2">
    <location>
        <position position="455"/>
    </location>
</feature>
<feature type="compositionally biased region" description="Basic residues" evidence="1">
    <location>
        <begin position="315"/>
        <end position="336"/>
    </location>
</feature>